<keyword evidence="5" id="KW-1185">Reference proteome</keyword>
<dbReference type="InterPro" id="IPR015854">
    <property type="entry name" value="ABC_transpr_LolD-like"/>
</dbReference>
<keyword evidence="1" id="KW-0813">Transport</keyword>
<organism evidence="4 5">
    <name type="scientific">Olpidium bornovanus</name>
    <dbReference type="NCBI Taxonomy" id="278681"/>
    <lineage>
        <taxon>Eukaryota</taxon>
        <taxon>Fungi</taxon>
        <taxon>Fungi incertae sedis</taxon>
        <taxon>Olpidiomycota</taxon>
        <taxon>Olpidiomycotina</taxon>
        <taxon>Olpidiomycetes</taxon>
        <taxon>Olpidiales</taxon>
        <taxon>Olpidiaceae</taxon>
        <taxon>Olpidium</taxon>
    </lineage>
</organism>
<keyword evidence="4" id="KW-0378">Hydrolase</keyword>
<feature type="region of interest" description="Disordered" evidence="2">
    <location>
        <begin position="1"/>
        <end position="97"/>
    </location>
</feature>
<dbReference type="Pfam" id="PF00005">
    <property type="entry name" value="ABC_tran"/>
    <property type="match status" value="1"/>
</dbReference>
<accession>A0A8H7ZQD4</accession>
<evidence type="ECO:0000259" key="3">
    <source>
        <dbReference type="PROSITE" id="PS50893"/>
    </source>
</evidence>
<evidence type="ECO:0000256" key="1">
    <source>
        <dbReference type="ARBA" id="ARBA00022448"/>
    </source>
</evidence>
<feature type="non-terminal residue" evidence="4">
    <location>
        <position position="295"/>
    </location>
</feature>
<feature type="non-terminal residue" evidence="4">
    <location>
        <position position="1"/>
    </location>
</feature>
<dbReference type="GO" id="GO:0005886">
    <property type="term" value="C:plasma membrane"/>
    <property type="evidence" value="ECO:0007669"/>
    <property type="project" value="TreeGrafter"/>
</dbReference>
<feature type="domain" description="ABC transporter" evidence="3">
    <location>
        <begin position="110"/>
        <end position="294"/>
    </location>
</feature>
<dbReference type="GO" id="GO:0022857">
    <property type="term" value="F:transmembrane transporter activity"/>
    <property type="evidence" value="ECO:0007669"/>
    <property type="project" value="TreeGrafter"/>
</dbReference>
<dbReference type="Proteomes" id="UP000673691">
    <property type="component" value="Unassembled WGS sequence"/>
</dbReference>
<dbReference type="InterPro" id="IPR017911">
    <property type="entry name" value="MacB-like_ATP-bd"/>
</dbReference>
<evidence type="ECO:0000256" key="2">
    <source>
        <dbReference type="SAM" id="MobiDB-lite"/>
    </source>
</evidence>
<dbReference type="Gene3D" id="3.40.50.300">
    <property type="entry name" value="P-loop containing nucleotide triphosphate hydrolases"/>
    <property type="match status" value="1"/>
</dbReference>
<dbReference type="PROSITE" id="PS50893">
    <property type="entry name" value="ABC_TRANSPORTER_2"/>
    <property type="match status" value="1"/>
</dbReference>
<dbReference type="InterPro" id="IPR003439">
    <property type="entry name" value="ABC_transporter-like_ATP-bd"/>
</dbReference>
<comment type="caution">
    <text evidence="4">The sequence shown here is derived from an EMBL/GenBank/DDBJ whole genome shotgun (WGS) entry which is preliminary data.</text>
</comment>
<dbReference type="InterPro" id="IPR017871">
    <property type="entry name" value="ABC_transporter-like_CS"/>
</dbReference>
<evidence type="ECO:0000313" key="5">
    <source>
        <dbReference type="Proteomes" id="UP000673691"/>
    </source>
</evidence>
<proteinExistence type="predicted"/>
<gene>
    <name evidence="4" type="ORF">BJ554DRAFT_2507</name>
</gene>
<evidence type="ECO:0000313" key="4">
    <source>
        <dbReference type="EMBL" id="KAG5457469.1"/>
    </source>
</evidence>
<dbReference type="PANTHER" id="PTHR24220:SF688">
    <property type="entry name" value="ABC TRANSPORTER H FAMILY MEMBER 2"/>
    <property type="match status" value="1"/>
</dbReference>
<dbReference type="InterPro" id="IPR027417">
    <property type="entry name" value="P-loop_NTPase"/>
</dbReference>
<dbReference type="OrthoDB" id="6500128at2759"/>
<dbReference type="GO" id="GO:0016887">
    <property type="term" value="F:ATP hydrolysis activity"/>
    <property type="evidence" value="ECO:0007669"/>
    <property type="project" value="InterPro"/>
</dbReference>
<feature type="compositionally biased region" description="Low complexity" evidence="2">
    <location>
        <begin position="78"/>
        <end position="97"/>
    </location>
</feature>
<dbReference type="EMBL" id="JAEFCI010010029">
    <property type="protein sequence ID" value="KAG5457469.1"/>
    <property type="molecule type" value="Genomic_DNA"/>
</dbReference>
<dbReference type="SUPFAM" id="SSF52540">
    <property type="entry name" value="P-loop containing nucleoside triphosphate hydrolases"/>
    <property type="match status" value="1"/>
</dbReference>
<dbReference type="CDD" id="cd03255">
    <property type="entry name" value="ABC_MJ0796_LolCDE_FtsE"/>
    <property type="match status" value="1"/>
</dbReference>
<name>A0A8H7ZQD4_9FUNG</name>
<dbReference type="AlphaFoldDB" id="A0A8H7ZQD4"/>
<protein>
    <submittedName>
        <fullName evidence="4">P-loop containing nucleoside triphosphate hydrolase protein</fullName>
    </submittedName>
</protein>
<dbReference type="PROSITE" id="PS00211">
    <property type="entry name" value="ABC_TRANSPORTER_1"/>
    <property type="match status" value="1"/>
</dbReference>
<feature type="compositionally biased region" description="Low complexity" evidence="2">
    <location>
        <begin position="39"/>
        <end position="57"/>
    </location>
</feature>
<dbReference type="GO" id="GO:0005524">
    <property type="term" value="F:ATP binding"/>
    <property type="evidence" value="ECO:0007669"/>
    <property type="project" value="InterPro"/>
</dbReference>
<sequence length="295" mass="30894">NGRDDGGASVREPIASLALRGPDGGIAADQSRLNDRNSSRPASSASAQSSSAPLLSMSERKAGKMAAGGGGGERRRSPASAGLDARGPAPAAADDGPLLRAPAIRSDVIVQLNNIHKTYLLGVEGVPALRICRGEWVVVYGTSGGGKTSLLNIIGTVDTPTKGDLTVCGTKITSRTKDAELAFLRLTKLGFVFQTFNLLPSMTARENVELPMMLAARRSPAERRAAAAASLHSVGLSHRLGHFPNQLSGGEQQRVTIARAIANSPELLLLDEPTGDLDTANTNKIVELLHRLNLE</sequence>
<dbReference type="PANTHER" id="PTHR24220">
    <property type="entry name" value="IMPORT ATP-BINDING PROTEIN"/>
    <property type="match status" value="1"/>
</dbReference>
<reference evidence="4 5" key="1">
    <citation type="journal article" name="Sci. Rep.">
        <title>Genome-scale phylogenetic analyses confirm Olpidium as the closest living zoosporic fungus to the non-flagellated, terrestrial fungi.</title>
        <authorList>
            <person name="Chang Y."/>
            <person name="Rochon D."/>
            <person name="Sekimoto S."/>
            <person name="Wang Y."/>
            <person name="Chovatia M."/>
            <person name="Sandor L."/>
            <person name="Salamov A."/>
            <person name="Grigoriev I.V."/>
            <person name="Stajich J.E."/>
            <person name="Spatafora J.W."/>
        </authorList>
    </citation>
    <scope>NUCLEOTIDE SEQUENCE [LARGE SCALE GENOMIC DNA]</scope>
    <source>
        <strain evidence="4">S191</strain>
    </source>
</reference>